<protein>
    <submittedName>
        <fullName evidence="3">Coagulation factor IX</fullName>
    </submittedName>
</protein>
<comment type="caution">
    <text evidence="3">The sequence shown here is derived from an EMBL/GenBank/DDBJ whole genome shotgun (WGS) entry which is preliminary data.</text>
</comment>
<gene>
    <name evidence="3" type="primary">F9_1</name>
    <name evidence="3" type="ORF">N1851_013802</name>
</gene>
<keyword evidence="4" id="KW-1185">Reference proteome</keyword>
<dbReference type="InterPro" id="IPR035972">
    <property type="entry name" value="GLA-like_dom_SF"/>
</dbReference>
<dbReference type="Gene3D" id="4.10.740.10">
    <property type="entry name" value="Coagulation Factor IX"/>
    <property type="match status" value="1"/>
</dbReference>
<dbReference type="InterPro" id="IPR017857">
    <property type="entry name" value="Coagulation_fac-like_Gla_dom"/>
</dbReference>
<dbReference type="InterPro" id="IPR050442">
    <property type="entry name" value="Peptidase_S1_coag_factors"/>
</dbReference>
<dbReference type="PANTHER" id="PTHR24278">
    <property type="entry name" value="COAGULATION FACTOR"/>
    <property type="match status" value="1"/>
</dbReference>
<dbReference type="PROSITE" id="PS50998">
    <property type="entry name" value="GLA_2"/>
    <property type="match status" value="1"/>
</dbReference>
<feature type="domain" description="Gla" evidence="2">
    <location>
        <begin position="118"/>
        <end position="174"/>
    </location>
</feature>
<dbReference type="SMART" id="SM00069">
    <property type="entry name" value="GLA"/>
    <property type="match status" value="1"/>
</dbReference>
<dbReference type="AlphaFoldDB" id="A0AA47MV66"/>
<dbReference type="GO" id="GO:0005509">
    <property type="term" value="F:calcium ion binding"/>
    <property type="evidence" value="ECO:0007669"/>
    <property type="project" value="InterPro"/>
</dbReference>
<dbReference type="FunFam" id="4.10.740.10:FF:000001">
    <property type="entry name" value="vitamin K-dependent protein S"/>
    <property type="match status" value="1"/>
</dbReference>
<accession>A0AA47MV66</accession>
<dbReference type="EMBL" id="JAOPHQ010002517">
    <property type="protein sequence ID" value="KAK0146869.1"/>
    <property type="molecule type" value="Genomic_DNA"/>
</dbReference>
<dbReference type="InterPro" id="IPR000294">
    <property type="entry name" value="GLA_domain"/>
</dbReference>
<organism evidence="3 4">
    <name type="scientific">Merluccius polli</name>
    <name type="common">Benguela hake</name>
    <name type="synonym">Merluccius cadenati</name>
    <dbReference type="NCBI Taxonomy" id="89951"/>
    <lineage>
        <taxon>Eukaryota</taxon>
        <taxon>Metazoa</taxon>
        <taxon>Chordata</taxon>
        <taxon>Craniata</taxon>
        <taxon>Vertebrata</taxon>
        <taxon>Euteleostomi</taxon>
        <taxon>Actinopterygii</taxon>
        <taxon>Neopterygii</taxon>
        <taxon>Teleostei</taxon>
        <taxon>Neoteleostei</taxon>
        <taxon>Acanthomorphata</taxon>
        <taxon>Zeiogadaria</taxon>
        <taxon>Gadariae</taxon>
        <taxon>Gadiformes</taxon>
        <taxon>Gadoidei</taxon>
        <taxon>Merlucciidae</taxon>
        <taxon>Merluccius</taxon>
    </lineage>
</organism>
<keyword evidence="1" id="KW-1015">Disulfide bond</keyword>
<evidence type="ECO:0000256" key="1">
    <source>
        <dbReference type="ARBA" id="ARBA00023157"/>
    </source>
</evidence>
<name>A0AA47MV66_MERPO</name>
<evidence type="ECO:0000259" key="2">
    <source>
        <dbReference type="PROSITE" id="PS50998"/>
    </source>
</evidence>
<dbReference type="SUPFAM" id="SSF57630">
    <property type="entry name" value="GLA-domain"/>
    <property type="match status" value="1"/>
</dbReference>
<evidence type="ECO:0000313" key="4">
    <source>
        <dbReference type="Proteomes" id="UP001174136"/>
    </source>
</evidence>
<sequence>MNVKGYREAEVRSLASVGDQLVGLEATEDPLSDAQLFNTRGSGFDPALPMIKSGPQSISTTISSISISTTITTMGPLATAVPLLLCVLLGPVAASQAPKTVFLDKQQASTVMSRHKRANADGEEQTQAANLERECLEEVCAYEEAREVFQDSYRTVSVAISIVFLPPAWRCFLLTR</sequence>
<reference evidence="3" key="1">
    <citation type="journal article" date="2023" name="Front. Mar. Sci.">
        <title>A new Merluccius polli reference genome to investigate the effects of global change in West African waters.</title>
        <authorList>
            <person name="Mateo J.L."/>
            <person name="Blanco-Fernandez C."/>
            <person name="Garcia-Vazquez E."/>
            <person name="Machado-Schiaffino G."/>
        </authorList>
    </citation>
    <scope>NUCLEOTIDE SEQUENCE</scope>
    <source>
        <strain evidence="3">C29</strain>
        <tissue evidence="3">Fin</tissue>
    </source>
</reference>
<dbReference type="GO" id="GO:0005615">
    <property type="term" value="C:extracellular space"/>
    <property type="evidence" value="ECO:0007669"/>
    <property type="project" value="TreeGrafter"/>
</dbReference>
<dbReference type="Pfam" id="PF00594">
    <property type="entry name" value="Gla"/>
    <property type="match status" value="1"/>
</dbReference>
<dbReference type="Proteomes" id="UP001174136">
    <property type="component" value="Unassembled WGS sequence"/>
</dbReference>
<dbReference type="PANTHER" id="PTHR24278:SF33">
    <property type="entry name" value="PROTEIN Z, VITAMIN K-DEPENDENT PLASMA GLYCOPROTEIN A"/>
    <property type="match status" value="1"/>
</dbReference>
<proteinExistence type="predicted"/>
<evidence type="ECO:0000313" key="3">
    <source>
        <dbReference type="EMBL" id="KAK0146869.1"/>
    </source>
</evidence>